<protein>
    <submittedName>
        <fullName evidence="3">Peptidoglycan DD-metalloendopeptidase family protein</fullName>
    </submittedName>
</protein>
<dbReference type="InterPro" id="IPR016047">
    <property type="entry name" value="M23ase_b-sheet_dom"/>
</dbReference>
<reference evidence="3 4" key="1">
    <citation type="submission" date="2023-04" db="EMBL/GenBank/DDBJ databases">
        <title>Ectobacillus antri isolated from activated sludge.</title>
        <authorList>
            <person name="Yan P."/>
            <person name="Liu X."/>
        </authorList>
    </citation>
    <scope>NUCLEOTIDE SEQUENCE [LARGE SCALE GENOMIC DNA]</scope>
    <source>
        <strain evidence="3 4">C18H</strain>
    </source>
</reference>
<dbReference type="PANTHER" id="PTHR21666:SF290">
    <property type="entry name" value="PEPTIDASE M23 DOMAIN PROTEIN"/>
    <property type="match status" value="1"/>
</dbReference>
<evidence type="ECO:0000256" key="1">
    <source>
        <dbReference type="SAM" id="SignalP"/>
    </source>
</evidence>
<gene>
    <name evidence="3" type="ORF">P6P90_01820</name>
</gene>
<dbReference type="InterPro" id="IPR036779">
    <property type="entry name" value="LysM_dom_sf"/>
</dbReference>
<dbReference type="PANTHER" id="PTHR21666">
    <property type="entry name" value="PEPTIDASE-RELATED"/>
    <property type="match status" value="1"/>
</dbReference>
<dbReference type="Gene3D" id="2.70.70.10">
    <property type="entry name" value="Glucose Permease (Domain IIA)"/>
    <property type="match status" value="1"/>
</dbReference>
<dbReference type="Gene3D" id="3.10.350.10">
    <property type="entry name" value="LysM domain"/>
    <property type="match status" value="1"/>
</dbReference>
<dbReference type="InterPro" id="IPR018392">
    <property type="entry name" value="LysM"/>
</dbReference>
<dbReference type="CDD" id="cd12797">
    <property type="entry name" value="M23_peptidase"/>
    <property type="match status" value="1"/>
</dbReference>
<sequence>MKWLLCSILLLGVSSTVKAEEEWTWPVSGKISDYFGTRAGKHYGIDIAASAGTPVLAATDGQVSKSYYSESYGNVIFIRHADYETVYAHLSQRTVKEGDRIKGGQVIGLVGNTGHSFGAHLHFEVHKKEWSFAKNNAVNPLLVLGDVPSEMTSSYSYVVQKGDTLSKIARKFGTTVEQLKGQNGLRSDRIYLEQKLVIN</sequence>
<dbReference type="InterPro" id="IPR050570">
    <property type="entry name" value="Cell_wall_metabolism_enzyme"/>
</dbReference>
<feature type="signal peptide" evidence="1">
    <location>
        <begin position="1"/>
        <end position="19"/>
    </location>
</feature>
<keyword evidence="4" id="KW-1185">Reference proteome</keyword>
<dbReference type="SUPFAM" id="SSF54106">
    <property type="entry name" value="LysM domain"/>
    <property type="match status" value="1"/>
</dbReference>
<dbReference type="Pfam" id="PF01476">
    <property type="entry name" value="LysM"/>
    <property type="match status" value="1"/>
</dbReference>
<dbReference type="SMART" id="SM00257">
    <property type="entry name" value="LysM"/>
    <property type="match status" value="1"/>
</dbReference>
<dbReference type="Pfam" id="PF01551">
    <property type="entry name" value="Peptidase_M23"/>
    <property type="match status" value="1"/>
</dbReference>
<evidence type="ECO:0000313" key="4">
    <source>
        <dbReference type="Proteomes" id="UP001218246"/>
    </source>
</evidence>
<feature type="chain" id="PRO_5046233477" evidence="1">
    <location>
        <begin position="20"/>
        <end position="199"/>
    </location>
</feature>
<dbReference type="Proteomes" id="UP001218246">
    <property type="component" value="Unassembled WGS sequence"/>
</dbReference>
<proteinExistence type="predicted"/>
<dbReference type="CDD" id="cd00118">
    <property type="entry name" value="LysM"/>
    <property type="match status" value="1"/>
</dbReference>
<keyword evidence="1" id="KW-0732">Signal</keyword>
<dbReference type="EMBL" id="JARULN010000001">
    <property type="protein sequence ID" value="MDG5752738.1"/>
    <property type="molecule type" value="Genomic_DNA"/>
</dbReference>
<dbReference type="InterPro" id="IPR011055">
    <property type="entry name" value="Dup_hybrid_motif"/>
</dbReference>
<dbReference type="RefSeq" id="WP_124563849.1">
    <property type="nucleotide sequence ID" value="NZ_JARRRY010000001.1"/>
</dbReference>
<feature type="domain" description="LysM" evidence="2">
    <location>
        <begin position="155"/>
        <end position="198"/>
    </location>
</feature>
<evidence type="ECO:0000313" key="3">
    <source>
        <dbReference type="EMBL" id="MDG5752738.1"/>
    </source>
</evidence>
<organism evidence="3 4">
    <name type="scientific">Ectobacillus antri</name>
    <dbReference type="NCBI Taxonomy" id="2486280"/>
    <lineage>
        <taxon>Bacteria</taxon>
        <taxon>Bacillati</taxon>
        <taxon>Bacillota</taxon>
        <taxon>Bacilli</taxon>
        <taxon>Bacillales</taxon>
        <taxon>Bacillaceae</taxon>
        <taxon>Ectobacillus</taxon>
    </lineage>
</organism>
<name>A0ABT6H1V2_9BACI</name>
<comment type="caution">
    <text evidence="3">The sequence shown here is derived from an EMBL/GenBank/DDBJ whole genome shotgun (WGS) entry which is preliminary data.</text>
</comment>
<evidence type="ECO:0000259" key="2">
    <source>
        <dbReference type="PROSITE" id="PS51782"/>
    </source>
</evidence>
<dbReference type="SUPFAM" id="SSF51261">
    <property type="entry name" value="Duplicated hybrid motif"/>
    <property type="match status" value="1"/>
</dbReference>
<dbReference type="PROSITE" id="PS51782">
    <property type="entry name" value="LYSM"/>
    <property type="match status" value="1"/>
</dbReference>
<accession>A0ABT6H1V2</accession>